<feature type="region of interest" description="Disordered" evidence="1">
    <location>
        <begin position="213"/>
        <end position="260"/>
    </location>
</feature>
<evidence type="ECO:0000313" key="2">
    <source>
        <dbReference type="EMBL" id="EGF99863.1"/>
    </source>
</evidence>
<dbReference type="GeneID" id="18924635"/>
<protein>
    <submittedName>
        <fullName evidence="2">Uncharacterized protein</fullName>
    </submittedName>
</protein>
<dbReference type="AlphaFoldDB" id="F4S629"/>
<organism evidence="3">
    <name type="scientific">Melampsora larici-populina (strain 98AG31 / pathotype 3-4-7)</name>
    <name type="common">Poplar leaf rust fungus</name>
    <dbReference type="NCBI Taxonomy" id="747676"/>
    <lineage>
        <taxon>Eukaryota</taxon>
        <taxon>Fungi</taxon>
        <taxon>Dikarya</taxon>
        <taxon>Basidiomycota</taxon>
        <taxon>Pucciniomycotina</taxon>
        <taxon>Pucciniomycetes</taxon>
        <taxon>Pucciniales</taxon>
        <taxon>Melampsoraceae</taxon>
        <taxon>Melampsora</taxon>
    </lineage>
</organism>
<feature type="compositionally biased region" description="Polar residues" evidence="1">
    <location>
        <begin position="521"/>
        <end position="558"/>
    </location>
</feature>
<feature type="region of interest" description="Disordered" evidence="1">
    <location>
        <begin position="313"/>
        <end position="333"/>
    </location>
</feature>
<gene>
    <name evidence="2" type="ORF">MELLADRAFT_112309</name>
</gene>
<keyword evidence="3" id="KW-1185">Reference proteome</keyword>
<dbReference type="RefSeq" id="XP_007416858.1">
    <property type="nucleotide sequence ID" value="XM_007416796.1"/>
</dbReference>
<evidence type="ECO:0000256" key="1">
    <source>
        <dbReference type="SAM" id="MobiDB-lite"/>
    </source>
</evidence>
<dbReference type="Proteomes" id="UP000001072">
    <property type="component" value="Unassembled WGS sequence"/>
</dbReference>
<dbReference type="InParanoid" id="F4S629"/>
<accession>F4S629</accession>
<dbReference type="EMBL" id="GL883153">
    <property type="protein sequence ID" value="EGF99863.1"/>
    <property type="molecule type" value="Genomic_DNA"/>
</dbReference>
<dbReference type="HOGENOM" id="CLU_007545_0_0_1"/>
<dbReference type="KEGG" id="mlr:MELLADRAFT_112309"/>
<evidence type="ECO:0000313" key="3">
    <source>
        <dbReference type="Proteomes" id="UP000001072"/>
    </source>
</evidence>
<dbReference type="VEuPathDB" id="FungiDB:MELLADRAFT_112309"/>
<feature type="region of interest" description="Disordered" evidence="1">
    <location>
        <begin position="493"/>
        <end position="576"/>
    </location>
</feature>
<reference evidence="3" key="1">
    <citation type="journal article" date="2011" name="Proc. Natl. Acad. Sci. U.S.A.">
        <title>Obligate biotrophy features unraveled by the genomic analysis of rust fungi.</title>
        <authorList>
            <person name="Duplessis S."/>
            <person name="Cuomo C.A."/>
            <person name="Lin Y.-C."/>
            <person name="Aerts A."/>
            <person name="Tisserant E."/>
            <person name="Veneault-Fourrey C."/>
            <person name="Joly D.L."/>
            <person name="Hacquard S."/>
            <person name="Amselem J."/>
            <person name="Cantarel B.L."/>
            <person name="Chiu R."/>
            <person name="Coutinho P.M."/>
            <person name="Feau N."/>
            <person name="Field M."/>
            <person name="Frey P."/>
            <person name="Gelhaye E."/>
            <person name="Goldberg J."/>
            <person name="Grabherr M.G."/>
            <person name="Kodira C.D."/>
            <person name="Kohler A."/>
            <person name="Kuees U."/>
            <person name="Lindquist E.A."/>
            <person name="Lucas S.M."/>
            <person name="Mago R."/>
            <person name="Mauceli E."/>
            <person name="Morin E."/>
            <person name="Murat C."/>
            <person name="Pangilinan J.L."/>
            <person name="Park R."/>
            <person name="Pearson M."/>
            <person name="Quesneville H."/>
            <person name="Rouhier N."/>
            <person name="Sakthikumar S."/>
            <person name="Salamov A.A."/>
            <person name="Schmutz J."/>
            <person name="Selles B."/>
            <person name="Shapiro H."/>
            <person name="Tanguay P."/>
            <person name="Tuskan G.A."/>
            <person name="Henrissat B."/>
            <person name="Van de Peer Y."/>
            <person name="Rouze P."/>
            <person name="Ellis J.G."/>
            <person name="Dodds P.N."/>
            <person name="Schein J.E."/>
            <person name="Zhong S."/>
            <person name="Hamelin R.C."/>
            <person name="Grigoriev I.V."/>
            <person name="Szabo L.J."/>
            <person name="Martin F."/>
        </authorList>
    </citation>
    <scope>NUCLEOTIDE SEQUENCE [LARGE SCALE GENOMIC DNA]</scope>
    <source>
        <strain evidence="3">98AG31 / pathotype 3-4-7</strain>
    </source>
</reference>
<name>F4S629_MELLP</name>
<sequence>MEEDVCDGYNWRMNELAKCPQKQFEQLPIPGNKSSHNAIQIFLFKVRNTLNSSESQPAGTLDQASSDWTVDLANMKSIPTTALLFSWPIFLTAMGVRELSNTIGHPVATTESHLEPWSYLLKSWDQALQPQEGARTETRYPSGITFNPPGTVITSNNIQSTGHITPIETFYTDAYGKSSLWQVNKYLFNTRDRLVPDHWSGVASLEQRPINQEAGKEHPQSNTSPSSPRTQSPWRESSTLNSPLSATHVDNLGGGTSGHLEDQLQDSVYYSELNHVVSQLPRIEADPMWWLDQLSAADFDGVQHNDGLHLGNPSDSVTGLGDHSEVHNTYPHDPLAFLDASHVGLPLSSSGHQNTAEHQVKSSENVFAHILGQNVIFDTPFGSQIVNNKPKPISHDGSLQPSTSVISPVANQRQPLEILEDSNHDTPQSTQSILPASEAEQKLERSSYSLVNSGLQDSWSKFSRLQHSSPASLAHEEPTKHGPVSLLESGILKRPVHPPGLEPQSSRTRPHHNHNDGFVSQVETYPPSINTDIHTPDSSTPSNQQSSRLQFRTPTTPVLDSETHHIPRLKKHRKDQDIRNDPVDIENHESTSAIERYYGKFWPQEKPYKETFFFDDFVKLGTFVPTSNHPSTSPRVLIDTFQPEIEKFMNTISKNCINWRYKSYLTDNMRHLLDNYLEILSICSEVVSSNGSPHNMAGDLREGYDWLMEGLEDLPHTQFTNLPIPGNKYSSRRPRSRAFTNLFDRFTVFDGTVYWLKHLSYSSRRERVAATFVLAFMRQKRAHWIHHLTPYSADELFVRTLLIFAKRVRPLKYPTKLKEDNNPAHQAERRIDRLSQDHSPTFDVIVEDQLIILVTTRTNKPEL</sequence>
<proteinExistence type="predicted"/>
<feature type="compositionally biased region" description="Polar residues" evidence="1">
    <location>
        <begin position="220"/>
        <end position="245"/>
    </location>
</feature>